<proteinExistence type="predicted"/>
<dbReference type="Proteomes" id="UP001221898">
    <property type="component" value="Unassembled WGS sequence"/>
</dbReference>
<dbReference type="EMBL" id="JAINUG010000075">
    <property type="protein sequence ID" value="KAJ8400571.1"/>
    <property type="molecule type" value="Genomic_DNA"/>
</dbReference>
<feature type="region of interest" description="Disordered" evidence="1">
    <location>
        <begin position="49"/>
        <end position="107"/>
    </location>
</feature>
<comment type="caution">
    <text evidence="2">The sequence shown here is derived from an EMBL/GenBank/DDBJ whole genome shotgun (WGS) entry which is preliminary data.</text>
</comment>
<accession>A0AAD7WKP3</accession>
<evidence type="ECO:0000313" key="2">
    <source>
        <dbReference type="EMBL" id="KAJ8400571.1"/>
    </source>
</evidence>
<evidence type="ECO:0000256" key="1">
    <source>
        <dbReference type="SAM" id="MobiDB-lite"/>
    </source>
</evidence>
<name>A0AAD7WKP3_9TELE</name>
<sequence>MLTVRDLERMPPGHKSSRPAFRLASGYAVRVRPSARRAPRRLVASARTPGNGVSEVLRHRSSTPISLPNEAKESLAPPPTARIITRRHHRAPSSRGRPPPLVMHGPSDPAKNSLLSPPSIWVSRFVEGVMSIDHIGGRGLRPGSAFSITLKDFL</sequence>
<keyword evidence="3" id="KW-1185">Reference proteome</keyword>
<feature type="compositionally biased region" description="Basic and acidic residues" evidence="1">
    <location>
        <begin position="1"/>
        <end position="11"/>
    </location>
</feature>
<feature type="region of interest" description="Disordered" evidence="1">
    <location>
        <begin position="1"/>
        <end position="21"/>
    </location>
</feature>
<reference evidence="2" key="1">
    <citation type="journal article" date="2023" name="Science">
        <title>Genome structures resolve the early diversification of teleost fishes.</title>
        <authorList>
            <person name="Parey E."/>
            <person name="Louis A."/>
            <person name="Montfort J."/>
            <person name="Bouchez O."/>
            <person name="Roques C."/>
            <person name="Iampietro C."/>
            <person name="Lluch J."/>
            <person name="Castinel A."/>
            <person name="Donnadieu C."/>
            <person name="Desvignes T."/>
            <person name="Floi Bucao C."/>
            <person name="Jouanno E."/>
            <person name="Wen M."/>
            <person name="Mejri S."/>
            <person name="Dirks R."/>
            <person name="Jansen H."/>
            <person name="Henkel C."/>
            <person name="Chen W.J."/>
            <person name="Zahm M."/>
            <person name="Cabau C."/>
            <person name="Klopp C."/>
            <person name="Thompson A.W."/>
            <person name="Robinson-Rechavi M."/>
            <person name="Braasch I."/>
            <person name="Lecointre G."/>
            <person name="Bobe J."/>
            <person name="Postlethwait J.H."/>
            <person name="Berthelot C."/>
            <person name="Roest Crollius H."/>
            <person name="Guiguen Y."/>
        </authorList>
    </citation>
    <scope>NUCLEOTIDE SEQUENCE</scope>
    <source>
        <strain evidence="2">NC1722</strain>
    </source>
</reference>
<gene>
    <name evidence="2" type="ORF">AAFF_G00393400</name>
</gene>
<protein>
    <submittedName>
        <fullName evidence="2">Uncharacterized protein</fullName>
    </submittedName>
</protein>
<organism evidence="2 3">
    <name type="scientific">Aldrovandia affinis</name>
    <dbReference type="NCBI Taxonomy" id="143900"/>
    <lineage>
        <taxon>Eukaryota</taxon>
        <taxon>Metazoa</taxon>
        <taxon>Chordata</taxon>
        <taxon>Craniata</taxon>
        <taxon>Vertebrata</taxon>
        <taxon>Euteleostomi</taxon>
        <taxon>Actinopterygii</taxon>
        <taxon>Neopterygii</taxon>
        <taxon>Teleostei</taxon>
        <taxon>Notacanthiformes</taxon>
        <taxon>Halosauridae</taxon>
        <taxon>Aldrovandia</taxon>
    </lineage>
</organism>
<dbReference type="AlphaFoldDB" id="A0AAD7WKP3"/>
<evidence type="ECO:0000313" key="3">
    <source>
        <dbReference type="Proteomes" id="UP001221898"/>
    </source>
</evidence>